<dbReference type="EMBL" id="SWLE01000011">
    <property type="protein sequence ID" value="TNM94713.1"/>
    <property type="molecule type" value="Genomic_DNA"/>
</dbReference>
<dbReference type="PANTHER" id="PTHR23039">
    <property type="entry name" value="NANCE-HORAN SYNDROME PROTEIN"/>
    <property type="match status" value="1"/>
</dbReference>
<feature type="compositionally biased region" description="Low complexity" evidence="1">
    <location>
        <begin position="143"/>
        <end position="159"/>
    </location>
</feature>
<dbReference type="PANTHER" id="PTHR23039:SF3">
    <property type="entry name" value="NHS-LIKE PROTEIN 1"/>
    <property type="match status" value="1"/>
</dbReference>
<dbReference type="Gene3D" id="1.20.5.340">
    <property type="match status" value="1"/>
</dbReference>
<sequence length="159" mass="17849">MPFHQRSVEPRRVSRLSARDGWRPAEEKGRRRLRRAVLFSALDDVACHTLTGLIYQLSDLSRHACDIFLGIEREAGEVFRRSYRIQGRLRSLQSEIHTLDPKKVQIPVSNLDEESKWTGSLHGPMAPAGERLPAGQQAALCRGSPPSGQSQPQDSPARM</sequence>
<name>A0A4Z2BR46_9TELE</name>
<evidence type="ECO:0008006" key="4">
    <source>
        <dbReference type="Google" id="ProtNLM"/>
    </source>
</evidence>
<evidence type="ECO:0000256" key="1">
    <source>
        <dbReference type="SAM" id="MobiDB-lite"/>
    </source>
</evidence>
<reference evidence="2 3" key="1">
    <citation type="submission" date="2019-04" db="EMBL/GenBank/DDBJ databases">
        <title>The sequence and de novo assembly of Takifugu bimaculatus genome using PacBio and Hi-C technologies.</title>
        <authorList>
            <person name="Xu P."/>
            <person name="Liu B."/>
            <person name="Zhou Z."/>
        </authorList>
    </citation>
    <scope>NUCLEOTIDE SEQUENCE [LARGE SCALE GENOMIC DNA]</scope>
    <source>
        <strain evidence="2">TB-2018</strain>
        <tissue evidence="2">Muscle</tissue>
    </source>
</reference>
<accession>A0A4Z2BR46</accession>
<proteinExistence type="predicted"/>
<feature type="region of interest" description="Disordered" evidence="1">
    <location>
        <begin position="115"/>
        <end position="159"/>
    </location>
</feature>
<evidence type="ECO:0000313" key="2">
    <source>
        <dbReference type="EMBL" id="TNM94713.1"/>
    </source>
</evidence>
<gene>
    <name evidence="2" type="ORF">fugu_017472</name>
</gene>
<dbReference type="Proteomes" id="UP000516260">
    <property type="component" value="Chromosome 19"/>
</dbReference>
<comment type="caution">
    <text evidence="2">The sequence shown here is derived from an EMBL/GenBank/DDBJ whole genome shotgun (WGS) entry which is preliminary data.</text>
</comment>
<keyword evidence="3" id="KW-1185">Reference proteome</keyword>
<dbReference type="FunFam" id="1.20.5.340:FF:000049">
    <property type="entry name" value="NHS-like protein 1"/>
    <property type="match status" value="1"/>
</dbReference>
<dbReference type="GO" id="GO:0030154">
    <property type="term" value="P:cell differentiation"/>
    <property type="evidence" value="ECO:0007669"/>
    <property type="project" value="TreeGrafter"/>
</dbReference>
<organism evidence="2 3">
    <name type="scientific">Takifugu bimaculatus</name>
    <dbReference type="NCBI Taxonomy" id="433685"/>
    <lineage>
        <taxon>Eukaryota</taxon>
        <taxon>Metazoa</taxon>
        <taxon>Chordata</taxon>
        <taxon>Craniata</taxon>
        <taxon>Vertebrata</taxon>
        <taxon>Euteleostomi</taxon>
        <taxon>Actinopterygii</taxon>
        <taxon>Neopterygii</taxon>
        <taxon>Teleostei</taxon>
        <taxon>Neoteleostei</taxon>
        <taxon>Acanthomorphata</taxon>
        <taxon>Eupercaria</taxon>
        <taxon>Tetraodontiformes</taxon>
        <taxon>Tetradontoidea</taxon>
        <taxon>Tetraodontidae</taxon>
        <taxon>Takifugu</taxon>
    </lineage>
</organism>
<protein>
    <recommendedName>
        <fullName evidence="4">Wiskott-Aldrich syndrome protein family member</fullName>
    </recommendedName>
</protein>
<dbReference type="AlphaFoldDB" id="A0A4Z2BR46"/>
<evidence type="ECO:0000313" key="3">
    <source>
        <dbReference type="Proteomes" id="UP000516260"/>
    </source>
</evidence>